<proteinExistence type="predicted"/>
<protein>
    <submittedName>
        <fullName evidence="2">Uncharacterized protein</fullName>
    </submittedName>
</protein>
<gene>
    <name evidence="2" type="ORF">HELGO_WM57734</name>
</gene>
<accession>A0A6S6U4C8</accession>
<feature type="region of interest" description="Disordered" evidence="1">
    <location>
        <begin position="33"/>
        <end position="67"/>
    </location>
</feature>
<sequence length="67" mass="7551">MAAPLTEEKALELFETIKNSEYSEVVALWDNEMKIKSQSRSSGRQSLWDDDEDPIDAQDNASHHGAD</sequence>
<evidence type="ECO:0000256" key="1">
    <source>
        <dbReference type="SAM" id="MobiDB-lite"/>
    </source>
</evidence>
<reference evidence="2" key="1">
    <citation type="submission" date="2020-01" db="EMBL/GenBank/DDBJ databases">
        <authorList>
            <person name="Meier V. D."/>
            <person name="Meier V D."/>
        </authorList>
    </citation>
    <scope>NUCLEOTIDE SEQUENCE</scope>
    <source>
        <strain evidence="2">HLG_WM_MAG_03</strain>
    </source>
</reference>
<organism evidence="2">
    <name type="scientific">uncultured Sulfurovum sp</name>
    <dbReference type="NCBI Taxonomy" id="269237"/>
    <lineage>
        <taxon>Bacteria</taxon>
        <taxon>Pseudomonadati</taxon>
        <taxon>Campylobacterota</taxon>
        <taxon>Epsilonproteobacteria</taxon>
        <taxon>Campylobacterales</taxon>
        <taxon>Sulfurovaceae</taxon>
        <taxon>Sulfurovum</taxon>
        <taxon>environmental samples</taxon>
    </lineage>
</organism>
<name>A0A6S6U4C8_9BACT</name>
<dbReference type="AlphaFoldDB" id="A0A6S6U4C8"/>
<evidence type="ECO:0000313" key="2">
    <source>
        <dbReference type="EMBL" id="CAA6823673.1"/>
    </source>
</evidence>
<feature type="compositionally biased region" description="Polar residues" evidence="1">
    <location>
        <begin position="36"/>
        <end position="45"/>
    </location>
</feature>
<dbReference type="EMBL" id="CACVAR010000356">
    <property type="protein sequence ID" value="CAA6823673.1"/>
    <property type="molecule type" value="Genomic_DNA"/>
</dbReference>